<name>A0AAV2MIT8_KNICA</name>
<keyword evidence="1" id="KW-0175">Coiled coil</keyword>
<evidence type="ECO:0000256" key="1">
    <source>
        <dbReference type="SAM" id="Coils"/>
    </source>
</evidence>
<proteinExistence type="predicted"/>
<dbReference type="AlphaFoldDB" id="A0AAV2MIT8"/>
<dbReference type="Proteomes" id="UP001497482">
    <property type="component" value="Chromosome 8"/>
</dbReference>
<evidence type="ECO:0000256" key="2">
    <source>
        <dbReference type="SAM" id="MobiDB-lite"/>
    </source>
</evidence>
<protein>
    <submittedName>
        <fullName evidence="3">Uncharacterized protein</fullName>
    </submittedName>
</protein>
<reference evidence="3 4" key="1">
    <citation type="submission" date="2024-04" db="EMBL/GenBank/DDBJ databases">
        <authorList>
            <person name="Waldvogel A.-M."/>
            <person name="Schoenle A."/>
        </authorList>
    </citation>
    <scope>NUCLEOTIDE SEQUENCE [LARGE SCALE GENOMIC DNA]</scope>
</reference>
<evidence type="ECO:0000313" key="4">
    <source>
        <dbReference type="Proteomes" id="UP001497482"/>
    </source>
</evidence>
<accession>A0AAV2MIT8</accession>
<feature type="compositionally biased region" description="Polar residues" evidence="2">
    <location>
        <begin position="34"/>
        <end position="48"/>
    </location>
</feature>
<sequence length="513" mass="60560">MEFHHADIPMTRTQPRNQRKRQRQREQKAMLQEASMSHNPTDTDNTESMTGLQDQALTAELLTQTEELKLQLEREQQRNQASQKDLLTQIERLKEEVERNPGEMWAFKSRHRAQREEWMEYVENMHKKDLEAKDRILRSLEKQNAKTHNVQVNEARKTVADDLLHLQNKLNRKDKRAQTLLDIISEKSRQETILRNQVTALQQELQQEQQEKELLRSQVTQLKLSLSEKDAAERHVEQLQTETQKLSTTVDTLTSALDQEKSLTRDAVRKMQEKERETQELKTQVKTLTSALNQEKQATTEAQTSHTGLLEQMEYVQNEHSKELEAKESELTLLKQQKASAFKAQVEEARKAVWAEIADLKVANFEIEEELNVRDKRTQALQDTITQRLEEEKCLKDQVTEPRQALREEKHETEDLWRAVEELQGNHNTKDSPACNREVWEVLKEKLQQQHREQLCAEKQSQLILEQQIQKLSEDLTSSQKYNTALELEIHELQDEVNGLHMKRRRRRSWWCL</sequence>
<feature type="region of interest" description="Disordered" evidence="2">
    <location>
        <begin position="1"/>
        <end position="48"/>
    </location>
</feature>
<feature type="coiled-coil region" evidence="1">
    <location>
        <begin position="191"/>
        <end position="337"/>
    </location>
</feature>
<feature type="coiled-coil region" evidence="1">
    <location>
        <begin position="58"/>
        <end position="85"/>
    </location>
</feature>
<evidence type="ECO:0000313" key="3">
    <source>
        <dbReference type="EMBL" id="CAL1613338.1"/>
    </source>
</evidence>
<keyword evidence="4" id="KW-1185">Reference proteome</keyword>
<gene>
    <name evidence="3" type="ORF">KC01_LOCUS39569</name>
</gene>
<dbReference type="EMBL" id="OZ035830">
    <property type="protein sequence ID" value="CAL1613338.1"/>
    <property type="molecule type" value="Genomic_DNA"/>
</dbReference>
<organism evidence="3 4">
    <name type="scientific">Knipowitschia caucasica</name>
    <name type="common">Caucasian dwarf goby</name>
    <name type="synonym">Pomatoschistus caucasicus</name>
    <dbReference type="NCBI Taxonomy" id="637954"/>
    <lineage>
        <taxon>Eukaryota</taxon>
        <taxon>Metazoa</taxon>
        <taxon>Chordata</taxon>
        <taxon>Craniata</taxon>
        <taxon>Vertebrata</taxon>
        <taxon>Euteleostomi</taxon>
        <taxon>Actinopterygii</taxon>
        <taxon>Neopterygii</taxon>
        <taxon>Teleostei</taxon>
        <taxon>Neoteleostei</taxon>
        <taxon>Acanthomorphata</taxon>
        <taxon>Gobiaria</taxon>
        <taxon>Gobiiformes</taxon>
        <taxon>Gobioidei</taxon>
        <taxon>Gobiidae</taxon>
        <taxon>Gobiinae</taxon>
        <taxon>Knipowitschia</taxon>
    </lineage>
</organism>